<evidence type="ECO:0000256" key="2">
    <source>
        <dbReference type="ARBA" id="ARBA00022512"/>
    </source>
</evidence>
<dbReference type="Pfam" id="PF17802">
    <property type="entry name" value="SpaA"/>
    <property type="match status" value="1"/>
</dbReference>
<dbReference type="InterPro" id="IPR032364">
    <property type="entry name" value="GramPos_pilinD1_N"/>
</dbReference>
<evidence type="ECO:0000313" key="10">
    <source>
        <dbReference type="Proteomes" id="UP000767327"/>
    </source>
</evidence>
<keyword evidence="4 7" id="KW-0732">Signal</keyword>
<dbReference type="Gene3D" id="2.60.40.10">
    <property type="entry name" value="Immunoglobulins"/>
    <property type="match status" value="2"/>
</dbReference>
<keyword evidence="3" id="KW-0964">Secreted</keyword>
<feature type="domain" description="Gram-positive cocci surface proteins LPxTG" evidence="8">
    <location>
        <begin position="480"/>
        <end position="513"/>
    </location>
</feature>
<dbReference type="PANTHER" id="PTHR36108">
    <property type="entry name" value="COLOSSIN-B-RELATED"/>
    <property type="match status" value="1"/>
</dbReference>
<accession>A0A971CYH8</accession>
<organism evidence="9 10">
    <name type="scientific">Bifidobacterium crudilactis</name>
    <dbReference type="NCBI Taxonomy" id="327277"/>
    <lineage>
        <taxon>Bacteria</taxon>
        <taxon>Bacillati</taxon>
        <taxon>Actinomycetota</taxon>
        <taxon>Actinomycetes</taxon>
        <taxon>Bifidobacteriales</taxon>
        <taxon>Bifidobacteriaceae</taxon>
        <taxon>Bifidobacterium</taxon>
    </lineage>
</organism>
<feature type="transmembrane region" description="Helical" evidence="6">
    <location>
        <begin position="487"/>
        <end position="507"/>
    </location>
</feature>
<dbReference type="Pfam" id="PF00746">
    <property type="entry name" value="Gram_pos_anchor"/>
    <property type="match status" value="1"/>
</dbReference>
<dbReference type="Pfam" id="PF16555">
    <property type="entry name" value="GramPos_pilinD1"/>
    <property type="match status" value="1"/>
</dbReference>
<keyword evidence="5" id="KW-0572">Peptidoglycan-anchor</keyword>
<dbReference type="AlphaFoldDB" id="A0A971CYH8"/>
<protein>
    <submittedName>
        <fullName evidence="9">SpaH/EbpB family LPXTG-anchored major pilin</fullName>
    </submittedName>
</protein>
<dbReference type="InterPro" id="IPR019931">
    <property type="entry name" value="LPXTG_anchor"/>
</dbReference>
<dbReference type="InterPro" id="IPR026466">
    <property type="entry name" value="Fim_isopep_form_D2_dom"/>
</dbReference>
<dbReference type="GO" id="GO:0005975">
    <property type="term" value="P:carbohydrate metabolic process"/>
    <property type="evidence" value="ECO:0007669"/>
    <property type="project" value="UniProtKB-ARBA"/>
</dbReference>
<evidence type="ECO:0000256" key="4">
    <source>
        <dbReference type="ARBA" id="ARBA00022729"/>
    </source>
</evidence>
<comment type="caution">
    <text evidence="9">The sequence shown here is derived from an EMBL/GenBank/DDBJ whole genome shotgun (WGS) entry which is preliminary data.</text>
</comment>
<evidence type="ECO:0000259" key="8">
    <source>
        <dbReference type="PROSITE" id="PS50847"/>
    </source>
</evidence>
<sequence length="513" mass="53266">MSWDRTKKVLSIAVGLAGALAMGMTGVVANAATTTPAFGNIDTSKTGSIIIHKHEHQNGTDATAKPDGSTDIDTPGIANVEFTVYRIDGLDLGNTDSWNGLSEAKAPQTVTPGTTTIAVNGQTYGFVKVESVTTDAQGKATAGNLPVAAYVVVETNRPSTVVDIAQSFIVTIPFPDNDNTKGWLYDVNVYPKNGSTTVDKTVLSQQGLGIGSVAQFPVTTLVPKIADNANYKYYIIHDDLDSRLTPASDLSVTVDGQAVDKSYYTVTVTGQAVDVSFTKEGLAWLKTIPGKSVVTTFKGTVNSLGNGVIPNRASLYADTQVSNEPPVPPVTPPVNPPVTPPVSPEVHQNWGDLVISKVDADKADAGLSGAQFEVYAAKDAYAGSCTSTATTGNAVTVNGESTFTSDASGKIIVAGLFVSDSKNAPIDATQRCYVVKEVKAPAGFVLPEGDAALTAVTVKTGQSAGVDVTIKNTKQHVPGLPQTGSTAMVVMVLAGLAMMTGAGVLVARRRSLK</sequence>
<name>A0A971CYH8_9BIFI</name>
<gene>
    <name evidence="9" type="ORF">GXW98_03540</name>
</gene>
<dbReference type="NCBIfam" id="NF033902">
    <property type="entry name" value="iso_D2_wall_anc"/>
    <property type="match status" value="1"/>
</dbReference>
<reference evidence="9" key="2">
    <citation type="submission" date="2020-01" db="EMBL/GenBank/DDBJ databases">
        <authorList>
            <person name="Campanaro S."/>
        </authorList>
    </citation>
    <scope>NUCLEOTIDE SEQUENCE</scope>
    <source>
        <strain evidence="9">AS01afH2WH_6</strain>
    </source>
</reference>
<comment type="similarity">
    <text evidence="1">Belongs to the serine-aspartate repeat-containing protein (SDr) family.</text>
</comment>
<dbReference type="NCBIfam" id="TIGR01167">
    <property type="entry name" value="LPXTG_anchor"/>
    <property type="match status" value="1"/>
</dbReference>
<keyword evidence="6" id="KW-0472">Membrane</keyword>
<evidence type="ECO:0000313" key="9">
    <source>
        <dbReference type="EMBL" id="NLT79345.1"/>
    </source>
</evidence>
<dbReference type="InterPro" id="IPR048052">
    <property type="entry name" value="FM1-like"/>
</dbReference>
<dbReference type="Gene3D" id="2.60.40.740">
    <property type="match status" value="1"/>
</dbReference>
<feature type="chain" id="PRO_5037952127" evidence="7">
    <location>
        <begin position="32"/>
        <end position="513"/>
    </location>
</feature>
<keyword evidence="6" id="KW-0812">Transmembrane</keyword>
<dbReference type="EMBL" id="JAAXZR010000015">
    <property type="protein sequence ID" value="NLT79345.1"/>
    <property type="molecule type" value="Genomic_DNA"/>
</dbReference>
<feature type="signal peptide" evidence="7">
    <location>
        <begin position="1"/>
        <end position="31"/>
    </location>
</feature>
<dbReference type="NCBIfam" id="TIGR04226">
    <property type="entry name" value="RrgB_K2N_iso_D2"/>
    <property type="match status" value="1"/>
</dbReference>
<evidence type="ECO:0000256" key="5">
    <source>
        <dbReference type="ARBA" id="ARBA00023088"/>
    </source>
</evidence>
<dbReference type="InterPro" id="IPR013783">
    <property type="entry name" value="Ig-like_fold"/>
</dbReference>
<dbReference type="RefSeq" id="WP_273173105.1">
    <property type="nucleotide sequence ID" value="NZ_JAAXZR010000015.1"/>
</dbReference>
<dbReference type="PROSITE" id="PS50847">
    <property type="entry name" value="GRAM_POS_ANCHORING"/>
    <property type="match status" value="1"/>
</dbReference>
<proteinExistence type="inferred from homology"/>
<dbReference type="InterPro" id="IPR041033">
    <property type="entry name" value="SpaA_PFL_dom_1"/>
</dbReference>
<dbReference type="Proteomes" id="UP000767327">
    <property type="component" value="Unassembled WGS sequence"/>
</dbReference>
<keyword evidence="2" id="KW-0134">Cell wall</keyword>
<evidence type="ECO:0000256" key="1">
    <source>
        <dbReference type="ARBA" id="ARBA00007257"/>
    </source>
</evidence>
<evidence type="ECO:0000256" key="3">
    <source>
        <dbReference type="ARBA" id="ARBA00022525"/>
    </source>
</evidence>
<dbReference type="PANTHER" id="PTHR36108:SF13">
    <property type="entry name" value="COLOSSIN-B-RELATED"/>
    <property type="match status" value="1"/>
</dbReference>
<keyword evidence="6" id="KW-1133">Transmembrane helix</keyword>
<evidence type="ECO:0000256" key="7">
    <source>
        <dbReference type="SAM" id="SignalP"/>
    </source>
</evidence>
<evidence type="ECO:0000256" key="6">
    <source>
        <dbReference type="SAM" id="Phobius"/>
    </source>
</evidence>
<reference evidence="9" key="1">
    <citation type="journal article" date="2020" name="Biotechnol. Biofuels">
        <title>New insights from the biogas microbiome by comprehensive genome-resolved metagenomics of nearly 1600 species originating from multiple anaerobic digesters.</title>
        <authorList>
            <person name="Campanaro S."/>
            <person name="Treu L."/>
            <person name="Rodriguez-R L.M."/>
            <person name="Kovalovszki A."/>
            <person name="Ziels R.M."/>
            <person name="Maus I."/>
            <person name="Zhu X."/>
            <person name="Kougias P.G."/>
            <person name="Basile A."/>
            <person name="Luo G."/>
            <person name="Schluter A."/>
            <person name="Konstantinidis K.T."/>
            <person name="Angelidaki I."/>
        </authorList>
    </citation>
    <scope>NUCLEOTIDE SEQUENCE</scope>
    <source>
        <strain evidence="9">AS01afH2WH_6</strain>
    </source>
</reference>